<feature type="transmembrane region" description="Helical" evidence="6">
    <location>
        <begin position="26"/>
        <end position="53"/>
    </location>
</feature>
<comment type="subcellular location">
    <subcellularLocation>
        <location evidence="1">Membrane</location>
        <topology evidence="1">Multi-pass membrane protein</topology>
    </subcellularLocation>
</comment>
<evidence type="ECO:0000313" key="9">
    <source>
        <dbReference type="Proteomes" id="UP000694559"/>
    </source>
</evidence>
<keyword evidence="3 6" id="KW-1133">Transmembrane helix</keyword>
<evidence type="ECO:0000256" key="1">
    <source>
        <dbReference type="ARBA" id="ARBA00004141"/>
    </source>
</evidence>
<evidence type="ECO:0000256" key="5">
    <source>
        <dbReference type="ARBA" id="ARBA00023224"/>
    </source>
</evidence>
<dbReference type="PROSITE" id="PS50262">
    <property type="entry name" value="G_PROTEIN_RECEP_F1_2"/>
    <property type="match status" value="1"/>
</dbReference>
<dbReference type="SUPFAM" id="SSF81321">
    <property type="entry name" value="Family A G protein-coupled receptor-like"/>
    <property type="match status" value="1"/>
</dbReference>
<keyword evidence="4 6" id="KW-0472">Membrane</keyword>
<dbReference type="InterPro" id="IPR000276">
    <property type="entry name" value="GPCR_Rhodpsn"/>
</dbReference>
<protein>
    <recommendedName>
        <fullName evidence="7">G-protein coupled receptors family 1 profile domain-containing protein</fullName>
    </recommendedName>
</protein>
<dbReference type="GO" id="GO:0004930">
    <property type="term" value="F:G protein-coupled receptor activity"/>
    <property type="evidence" value="ECO:0007669"/>
    <property type="project" value="InterPro"/>
</dbReference>
<evidence type="ECO:0000256" key="6">
    <source>
        <dbReference type="SAM" id="Phobius"/>
    </source>
</evidence>
<keyword evidence="9" id="KW-1185">Reference proteome</keyword>
<dbReference type="GO" id="GO:0004984">
    <property type="term" value="F:olfactory receptor activity"/>
    <property type="evidence" value="ECO:0007669"/>
    <property type="project" value="InterPro"/>
</dbReference>
<organism evidence="8 9">
    <name type="scientific">Naja naja</name>
    <name type="common">Indian cobra</name>
    <dbReference type="NCBI Taxonomy" id="35670"/>
    <lineage>
        <taxon>Eukaryota</taxon>
        <taxon>Metazoa</taxon>
        <taxon>Chordata</taxon>
        <taxon>Craniata</taxon>
        <taxon>Vertebrata</taxon>
        <taxon>Euteleostomi</taxon>
        <taxon>Lepidosauria</taxon>
        <taxon>Squamata</taxon>
        <taxon>Bifurcata</taxon>
        <taxon>Unidentata</taxon>
        <taxon>Episquamata</taxon>
        <taxon>Toxicofera</taxon>
        <taxon>Serpentes</taxon>
        <taxon>Colubroidea</taxon>
        <taxon>Elapidae</taxon>
        <taxon>Elapinae</taxon>
        <taxon>Naja</taxon>
    </lineage>
</organism>
<keyword evidence="2 6" id="KW-0812">Transmembrane</keyword>
<evidence type="ECO:0000256" key="3">
    <source>
        <dbReference type="ARBA" id="ARBA00022989"/>
    </source>
</evidence>
<dbReference type="GO" id="GO:0016020">
    <property type="term" value="C:membrane"/>
    <property type="evidence" value="ECO:0007669"/>
    <property type="project" value="UniProtKB-SubCell"/>
</dbReference>
<sequence length="144" mass="16577">MLNGNKENETSITRFILLGLGNNTELWPFLFLLFLVIYLVTIIGNLIIILLVANDQQLHTPMYFFLGNLSCLETFYSSTILPKMLSNLFTGDRTITVNGCLSQYYFFGLQKNNYYQPPFNRGPVYCTSQKEGCENIYKPLTSWT</sequence>
<feature type="domain" description="G-protein coupled receptors family 1 profile" evidence="7">
    <location>
        <begin position="44"/>
        <end position="100"/>
    </location>
</feature>
<proteinExistence type="predicted"/>
<evidence type="ECO:0000256" key="2">
    <source>
        <dbReference type="ARBA" id="ARBA00022692"/>
    </source>
</evidence>
<dbReference type="OrthoDB" id="9444602at2759"/>
<accession>A0A8C6Y7H4</accession>
<dbReference type="Pfam" id="PF13853">
    <property type="entry name" value="7tm_4"/>
    <property type="match status" value="1"/>
</dbReference>
<dbReference type="GeneTree" id="ENSGT01150000286948"/>
<reference evidence="8" key="1">
    <citation type="submission" date="2025-08" db="UniProtKB">
        <authorList>
            <consortium name="Ensembl"/>
        </authorList>
    </citation>
    <scope>IDENTIFICATION</scope>
</reference>
<keyword evidence="5" id="KW-0807">Transducer</keyword>
<dbReference type="AlphaFoldDB" id="A0A8C6Y7H4"/>
<dbReference type="Ensembl" id="ENSNNAT00000026942.1">
    <property type="protein sequence ID" value="ENSNNAP00000025703.1"/>
    <property type="gene ID" value="ENSNNAG00000016760.1"/>
</dbReference>
<dbReference type="Gene3D" id="1.20.1070.10">
    <property type="entry name" value="Rhodopsin 7-helix transmembrane proteins"/>
    <property type="match status" value="1"/>
</dbReference>
<dbReference type="InterPro" id="IPR017452">
    <property type="entry name" value="GPCR_Rhodpsn_7TM"/>
</dbReference>
<dbReference type="Proteomes" id="UP000694559">
    <property type="component" value="Unplaced"/>
</dbReference>
<reference evidence="8" key="2">
    <citation type="submission" date="2025-09" db="UniProtKB">
        <authorList>
            <consortium name="Ensembl"/>
        </authorList>
    </citation>
    <scope>IDENTIFICATION</scope>
</reference>
<dbReference type="InterPro" id="IPR000725">
    <property type="entry name" value="Olfact_rcpt"/>
</dbReference>
<evidence type="ECO:0000313" key="8">
    <source>
        <dbReference type="Ensembl" id="ENSNNAP00000025703.1"/>
    </source>
</evidence>
<evidence type="ECO:0000259" key="7">
    <source>
        <dbReference type="PROSITE" id="PS50262"/>
    </source>
</evidence>
<dbReference type="PANTHER" id="PTHR48001">
    <property type="entry name" value="OLFACTORY RECEPTOR"/>
    <property type="match status" value="1"/>
</dbReference>
<name>A0A8C6Y7H4_NAJNA</name>
<dbReference type="PRINTS" id="PR00237">
    <property type="entry name" value="GPCRRHODOPSN"/>
</dbReference>
<evidence type="ECO:0000256" key="4">
    <source>
        <dbReference type="ARBA" id="ARBA00023136"/>
    </source>
</evidence>
<dbReference type="OMA" id="DNITCIT"/>